<reference evidence="1 2" key="1">
    <citation type="submission" date="2015-04" db="EMBL/GenBank/DDBJ databases">
        <title>Draft genome of the roundworm Trichinella nativa.</title>
        <authorList>
            <person name="Mitreva M."/>
        </authorList>
    </citation>
    <scope>NUCLEOTIDE SEQUENCE [LARGE SCALE GENOMIC DNA]</scope>
    <source>
        <strain evidence="1 2">ISS45</strain>
    </source>
</reference>
<name>A0A1Y3ED93_9BILA</name>
<comment type="caution">
    <text evidence="1">The sequence shown here is derived from an EMBL/GenBank/DDBJ whole genome shotgun (WGS) entry which is preliminary data.</text>
</comment>
<evidence type="ECO:0000313" key="2">
    <source>
        <dbReference type="Proteomes" id="UP000243006"/>
    </source>
</evidence>
<dbReference type="AlphaFoldDB" id="A0A1Y3ED93"/>
<dbReference type="EMBL" id="LVZM01016120">
    <property type="protein sequence ID" value="OUC42951.1"/>
    <property type="molecule type" value="Genomic_DNA"/>
</dbReference>
<sequence length="63" mass="7352">MNFSFNWADYFLGLRIPSLSNSILNRIEFLDDNEHLSGLDLIIGSLYANNILINRIKNECEQY</sequence>
<dbReference type="Proteomes" id="UP000243006">
    <property type="component" value="Unassembled WGS sequence"/>
</dbReference>
<proteinExistence type="predicted"/>
<organism evidence="1 2">
    <name type="scientific">Trichinella nativa</name>
    <dbReference type="NCBI Taxonomy" id="6335"/>
    <lineage>
        <taxon>Eukaryota</taxon>
        <taxon>Metazoa</taxon>
        <taxon>Ecdysozoa</taxon>
        <taxon>Nematoda</taxon>
        <taxon>Enoplea</taxon>
        <taxon>Dorylaimia</taxon>
        <taxon>Trichinellida</taxon>
        <taxon>Trichinellidae</taxon>
        <taxon>Trichinella</taxon>
    </lineage>
</organism>
<gene>
    <name evidence="1" type="ORF">D917_10146</name>
</gene>
<evidence type="ECO:0000313" key="1">
    <source>
        <dbReference type="EMBL" id="OUC42951.1"/>
    </source>
</evidence>
<feature type="non-terminal residue" evidence="1">
    <location>
        <position position="63"/>
    </location>
</feature>
<accession>A0A1Y3ED93</accession>
<protein>
    <submittedName>
        <fullName evidence="1">Uncharacterized protein</fullName>
    </submittedName>
</protein>